<keyword evidence="4" id="KW-1185">Reference proteome</keyword>
<evidence type="ECO:0000313" key="4">
    <source>
        <dbReference type="Proteomes" id="UP001159364"/>
    </source>
</evidence>
<feature type="transmembrane region" description="Helical" evidence="1">
    <location>
        <begin position="93"/>
        <end position="123"/>
    </location>
</feature>
<organism evidence="3 4">
    <name type="scientific">Erythroxylum novogranatense</name>
    <dbReference type="NCBI Taxonomy" id="1862640"/>
    <lineage>
        <taxon>Eukaryota</taxon>
        <taxon>Viridiplantae</taxon>
        <taxon>Streptophyta</taxon>
        <taxon>Embryophyta</taxon>
        <taxon>Tracheophyta</taxon>
        <taxon>Spermatophyta</taxon>
        <taxon>Magnoliopsida</taxon>
        <taxon>eudicotyledons</taxon>
        <taxon>Gunneridae</taxon>
        <taxon>Pentapetalae</taxon>
        <taxon>rosids</taxon>
        <taxon>fabids</taxon>
        <taxon>Malpighiales</taxon>
        <taxon>Erythroxylaceae</taxon>
        <taxon>Erythroxylum</taxon>
    </lineage>
</organism>
<evidence type="ECO:0000256" key="1">
    <source>
        <dbReference type="SAM" id="Phobius"/>
    </source>
</evidence>
<reference evidence="3 4" key="1">
    <citation type="submission" date="2021-09" db="EMBL/GenBank/DDBJ databases">
        <title>Genomic insights and catalytic innovation underlie evolution of tropane alkaloids biosynthesis.</title>
        <authorList>
            <person name="Wang Y.-J."/>
            <person name="Tian T."/>
            <person name="Huang J.-P."/>
            <person name="Huang S.-X."/>
        </authorList>
    </citation>
    <scope>NUCLEOTIDE SEQUENCE [LARGE SCALE GENOMIC DNA]</scope>
    <source>
        <strain evidence="3">KIB-2018</strain>
        <tissue evidence="3">Leaf</tissue>
    </source>
</reference>
<sequence>MMTLSFLLHFICYLERGMDANTWNDVAFHSYCKRLPVIGSFRTFSSIGCIFNCSLLFRFMNSITSLRVPNRILVLIYLQIITSPRRIPLGCNCLFLVCFLFFSPFFLSFEVMIFFVLFLYSVLCKPVVLLPLLRIWLVLLSFSYCSLFCASVIILGLDYMVKRVFGSLCERVSLKIDVHRGWNFNPICCHY</sequence>
<keyword evidence="2" id="KW-0732">Signal</keyword>
<feature type="chain" id="PRO_5043866161" evidence="2">
    <location>
        <begin position="21"/>
        <end position="191"/>
    </location>
</feature>
<feature type="transmembrane region" description="Helical" evidence="1">
    <location>
        <begin position="135"/>
        <end position="157"/>
    </location>
</feature>
<dbReference type="AlphaFoldDB" id="A0AAV8UEB2"/>
<gene>
    <name evidence="3" type="ORF">K2173_011943</name>
</gene>
<evidence type="ECO:0000313" key="3">
    <source>
        <dbReference type="EMBL" id="KAJ8899156.1"/>
    </source>
</evidence>
<keyword evidence="1" id="KW-1133">Transmembrane helix</keyword>
<name>A0AAV8UEB2_9ROSI</name>
<comment type="caution">
    <text evidence="3">The sequence shown here is derived from an EMBL/GenBank/DDBJ whole genome shotgun (WGS) entry which is preliminary data.</text>
</comment>
<feature type="transmembrane region" description="Helical" evidence="1">
    <location>
        <begin position="35"/>
        <end position="57"/>
    </location>
</feature>
<evidence type="ECO:0000256" key="2">
    <source>
        <dbReference type="SAM" id="SignalP"/>
    </source>
</evidence>
<keyword evidence="1" id="KW-0472">Membrane</keyword>
<protein>
    <submittedName>
        <fullName evidence="3">Uncharacterized protein</fullName>
    </submittedName>
</protein>
<dbReference type="Proteomes" id="UP001159364">
    <property type="component" value="Linkage Group LG08"/>
</dbReference>
<proteinExistence type="predicted"/>
<dbReference type="EMBL" id="JAIWQS010000008">
    <property type="protein sequence ID" value="KAJ8899156.1"/>
    <property type="molecule type" value="Genomic_DNA"/>
</dbReference>
<keyword evidence="1" id="KW-0812">Transmembrane</keyword>
<accession>A0AAV8UEB2</accession>
<feature type="signal peptide" evidence="2">
    <location>
        <begin position="1"/>
        <end position="20"/>
    </location>
</feature>